<evidence type="ECO:0000313" key="2">
    <source>
        <dbReference type="EMBL" id="KZT66115.1"/>
    </source>
</evidence>
<dbReference type="AlphaFoldDB" id="A0A165MTW7"/>
<sequence length="270" mass="29884">MKAIKMRSYMRSSPSRTATCQVMNTQRVRHVDLTCTLFLLWRWRRTRVDDASKDGCDLIEIRTMWSPACQSRRHLFGVPYMRLRYADHRLSLHSSSSRLTRARTDAPGNVHCCASFNGTVPPSHCRPPTTAHNGVSPLCIRAQSKSAFDSRPFTRLSATSTYKQRSVLSTHLSLSQSDCARSTPERSSSQLASRARPPHHPCSPIPCCASSPLSARPSRAGNGSLNVPRPRPLPAPASSPRRTVRAAGVASNLHDGMRSSPSRLWLASRS</sequence>
<organism evidence="2 3">
    <name type="scientific">Daedalea quercina L-15889</name>
    <dbReference type="NCBI Taxonomy" id="1314783"/>
    <lineage>
        <taxon>Eukaryota</taxon>
        <taxon>Fungi</taxon>
        <taxon>Dikarya</taxon>
        <taxon>Basidiomycota</taxon>
        <taxon>Agaricomycotina</taxon>
        <taxon>Agaricomycetes</taxon>
        <taxon>Polyporales</taxon>
        <taxon>Fomitopsis</taxon>
    </lineage>
</organism>
<feature type="region of interest" description="Disordered" evidence="1">
    <location>
        <begin position="173"/>
        <end position="201"/>
    </location>
</feature>
<reference evidence="2 3" key="1">
    <citation type="journal article" date="2016" name="Mol. Biol. Evol.">
        <title>Comparative Genomics of Early-Diverging Mushroom-Forming Fungi Provides Insights into the Origins of Lignocellulose Decay Capabilities.</title>
        <authorList>
            <person name="Nagy L.G."/>
            <person name="Riley R."/>
            <person name="Tritt A."/>
            <person name="Adam C."/>
            <person name="Daum C."/>
            <person name="Floudas D."/>
            <person name="Sun H."/>
            <person name="Yadav J.S."/>
            <person name="Pangilinan J."/>
            <person name="Larsson K.H."/>
            <person name="Matsuura K."/>
            <person name="Barry K."/>
            <person name="Labutti K."/>
            <person name="Kuo R."/>
            <person name="Ohm R.A."/>
            <person name="Bhattacharya S.S."/>
            <person name="Shirouzu T."/>
            <person name="Yoshinaga Y."/>
            <person name="Martin F.M."/>
            <person name="Grigoriev I.V."/>
            <person name="Hibbett D.S."/>
        </authorList>
    </citation>
    <scope>NUCLEOTIDE SEQUENCE [LARGE SCALE GENOMIC DNA]</scope>
    <source>
        <strain evidence="2 3">L-15889</strain>
    </source>
</reference>
<dbReference type="EMBL" id="KV429094">
    <property type="protein sequence ID" value="KZT66115.1"/>
    <property type="molecule type" value="Genomic_DNA"/>
</dbReference>
<gene>
    <name evidence="2" type="ORF">DAEQUDRAFT_481475</name>
</gene>
<protein>
    <submittedName>
        <fullName evidence="2">Uncharacterized protein</fullName>
    </submittedName>
</protein>
<accession>A0A165MTW7</accession>
<feature type="compositionally biased region" description="Polar residues" evidence="1">
    <location>
        <begin position="173"/>
        <end position="192"/>
    </location>
</feature>
<proteinExistence type="predicted"/>
<name>A0A165MTW7_9APHY</name>
<keyword evidence="3" id="KW-1185">Reference proteome</keyword>
<evidence type="ECO:0000256" key="1">
    <source>
        <dbReference type="SAM" id="MobiDB-lite"/>
    </source>
</evidence>
<evidence type="ECO:0000313" key="3">
    <source>
        <dbReference type="Proteomes" id="UP000076727"/>
    </source>
</evidence>
<feature type="region of interest" description="Disordered" evidence="1">
    <location>
        <begin position="213"/>
        <end position="270"/>
    </location>
</feature>
<dbReference type="Proteomes" id="UP000076727">
    <property type="component" value="Unassembled WGS sequence"/>
</dbReference>